<feature type="domain" description="S-layer family duplication" evidence="2">
    <location>
        <begin position="370"/>
        <end position="620"/>
    </location>
</feature>
<dbReference type="Gene3D" id="2.60.40.4190">
    <property type="match status" value="2"/>
</dbReference>
<dbReference type="Proteomes" id="UP001396646">
    <property type="component" value="Unassembled WGS sequence"/>
</dbReference>
<dbReference type="Pfam" id="PF07752">
    <property type="entry name" value="S-layer"/>
    <property type="match status" value="2"/>
</dbReference>
<dbReference type="Gene3D" id="2.60.40.1120">
    <property type="entry name" value="Carboxypeptidase-like, regulatory domain"/>
    <property type="match status" value="1"/>
</dbReference>
<dbReference type="Gene3D" id="2.60.98.40">
    <property type="match status" value="2"/>
</dbReference>
<dbReference type="RefSeq" id="WP_342127471.1">
    <property type="nucleotide sequence ID" value="NZ_JBCAUS010000006.1"/>
</dbReference>
<evidence type="ECO:0000313" key="3">
    <source>
        <dbReference type="EMBL" id="MEL4305850.1"/>
    </source>
</evidence>
<dbReference type="EMBL" id="JBCAUS010000006">
    <property type="protein sequence ID" value="MEL4305850.1"/>
    <property type="molecule type" value="Genomic_DNA"/>
</dbReference>
<comment type="caution">
    <text evidence="3">The sequence shown here is derived from an EMBL/GenBank/DDBJ whole genome shotgun (WGS) entry which is preliminary data.</text>
</comment>
<sequence length="1230" mass="133328">MAAPTIDISNPASPHTSDAGDSVDFFVHITETSNVTWYIDGLPVQSETGVISSTYTNNTAPEGSYTVVANATSATGSTEKSWDWTVSATPAPQITSFHPSDLSPESVEGTSQEFTIDIDQVCDVEWYIDGSSVDSDTGVTSSTYTNTSATEGSYTVVANATSASGSVELSWDWTVSATSGPQITSFNPSDLSPESVEGTSQEFSIDIDQVCDVEWYIDGSSVDSDTGVTSSTYTNNSATEGSYTVVANATSANGSVELSWDWTVSATPGPEITSFDPSDLSFESIEGNLQEFSIEIDQDCDVEWYVDGGSAVKSESSVSSSFYNVTDPSIGTYTVTVNVSNANGEDSKEWIWEVQPKTYFSGDRIWEQGIQSEDEYTWNFLSYSGFYYDLDTGEGSESMTIKDIGRKIDDGDLEYETTVIPTGFEYNGWNEYEVIGFMAEKYFAGYPEDAFDDGNDAVSMMSRGQLSKVLIDNDDKESVFSGAGLVLEEGYVLNIVEVDINGDRVFVKLSKDGDEMDEAILSSGSTYIYEKDLGSVDDVPIIAVNFDEIFSGIETNAVFIKGIFQISDEYIEVESGDEFGAMEVGTVTSKRIEMSNEDSISLGEGDIVDVMGKLKFIVADDDTLRFAPFVDMTDPGTYELRGTVVEDAGFNWTPLNFEGFYYNIDEGIGTETLEVLSLDGSKIDEGELVYTTTPESVSFEYNGWEDYEVIGFMAEKYFAGYPEDAFNTNTDAVSLMSRGQLSQVLIDEDDKKSVFGGTSLILEEGYALDIIEVDINGDKVFVELTKDGDEVDSTVLSSGTPYVYERDLGDVDDVPILVINFDEIFSGRESTAVFIRGIFQISEDYLEIEAGDDFGEMTVSSITSNYIEMENEDSISLSEGDEIEVMGEIMFKVADDDDVVRYYPFVEVTVEPDEALDVEVDPEVTVEGDEVVITVTSRGSLISDATVKAGSLTLGTTDDEGIVEYEFSSDGTYEITAEKDGYATGTAEVEVISPDDLSRKMSIEVTPEVIYEGNLVTFTIVKAIGGDPMEDVRISLDGKTIGQTGSDGVVTDVITEPGMHKIVAEKSGFLEAELNIEVKEMQAKFEFSDLVLDPIEVKSGKNVEITLNAVNNGNAEGSYTVELRVNDNVTDFQEIVLGVNETTEVTFDYTAGEPGSYLVKVGGMTATLEVVEGVSTIVYALGGLAVIVLGGAAYLFTAGGWTIETAGPKASEAMAALSERISNLLSRGKE</sequence>
<feature type="domain" description="S-layer family duplication" evidence="2">
    <location>
        <begin position="644"/>
        <end position="895"/>
    </location>
</feature>
<feature type="transmembrane region" description="Helical" evidence="1">
    <location>
        <begin position="1177"/>
        <end position="1196"/>
    </location>
</feature>
<name>A0ABU9KTX7_9EURY</name>
<keyword evidence="1" id="KW-0472">Membrane</keyword>
<evidence type="ECO:0000259" key="2">
    <source>
        <dbReference type="Pfam" id="PF07752"/>
    </source>
</evidence>
<keyword evidence="1" id="KW-1133">Transmembrane helix</keyword>
<keyword evidence="4" id="KW-1185">Reference proteome</keyword>
<reference evidence="3 4" key="1">
    <citation type="submission" date="2024-04" db="EMBL/GenBank/DDBJ databases">
        <title>Methanococcoides sp. LMO-2.</title>
        <authorList>
            <person name="Liang L."/>
        </authorList>
    </citation>
    <scope>NUCLEOTIDE SEQUENCE [LARGE SCALE GENOMIC DNA]</scope>
    <source>
        <strain evidence="3 4">LMO-2</strain>
    </source>
</reference>
<keyword evidence="1" id="KW-0812">Transmembrane</keyword>
<dbReference type="InterPro" id="IPR006457">
    <property type="entry name" value="S_layer-rel_Mac"/>
</dbReference>
<proteinExistence type="predicted"/>
<gene>
    <name evidence="3" type="ORF">WOA13_08470</name>
</gene>
<organism evidence="3 4">
    <name type="scientific">Methanococcoides cohabitans</name>
    <dbReference type="NCBI Taxonomy" id="3136559"/>
    <lineage>
        <taxon>Archaea</taxon>
        <taxon>Methanobacteriati</taxon>
        <taxon>Methanobacteriota</taxon>
        <taxon>Stenosarchaea group</taxon>
        <taxon>Methanomicrobia</taxon>
        <taxon>Methanosarcinales</taxon>
        <taxon>Methanosarcinaceae</taxon>
        <taxon>Methanococcoides</taxon>
    </lineage>
</organism>
<dbReference type="InterPro" id="IPR013783">
    <property type="entry name" value="Ig-like_fold"/>
</dbReference>
<accession>A0ABU9KTX7</accession>
<evidence type="ECO:0000313" key="4">
    <source>
        <dbReference type="Proteomes" id="UP001396646"/>
    </source>
</evidence>
<evidence type="ECO:0000256" key="1">
    <source>
        <dbReference type="SAM" id="Phobius"/>
    </source>
</evidence>
<protein>
    <submittedName>
        <fullName evidence="3">S-layer protein domain-containing protein</fullName>
    </submittedName>
</protein>
<dbReference type="Gene3D" id="2.60.40.10">
    <property type="entry name" value="Immunoglobulins"/>
    <property type="match status" value="2"/>
</dbReference>
<dbReference type="NCBIfam" id="TIGR01567">
    <property type="entry name" value="S_layer_rel_Mac"/>
    <property type="match status" value="2"/>
</dbReference>